<proteinExistence type="predicted"/>
<sequence>MPASTRNPIAPTTRNAAPCRRAVTTFDIKDAGTGSDNSGWDTGRPYTDGPSAPALSSLNRVSGSPPRCVPSRCPTAAYIED</sequence>
<reference evidence="3" key="1">
    <citation type="journal article" date="2019" name="Int. J. Syst. Evol. Microbiol.">
        <title>The Global Catalogue of Microorganisms (GCM) 10K type strain sequencing project: providing services to taxonomists for standard genome sequencing and annotation.</title>
        <authorList>
            <consortium name="The Broad Institute Genomics Platform"/>
            <consortium name="The Broad Institute Genome Sequencing Center for Infectious Disease"/>
            <person name="Wu L."/>
            <person name="Ma J."/>
        </authorList>
    </citation>
    <scope>NUCLEOTIDE SEQUENCE [LARGE SCALE GENOMIC DNA]</scope>
    <source>
        <strain evidence="3">CGMCC 4.7329</strain>
    </source>
</reference>
<organism evidence="2 3">
    <name type="scientific">Nocardia rhizosphaerihabitans</name>
    <dbReference type="NCBI Taxonomy" id="1691570"/>
    <lineage>
        <taxon>Bacteria</taxon>
        <taxon>Bacillati</taxon>
        <taxon>Actinomycetota</taxon>
        <taxon>Actinomycetes</taxon>
        <taxon>Mycobacteriales</taxon>
        <taxon>Nocardiaceae</taxon>
        <taxon>Nocardia</taxon>
    </lineage>
</organism>
<evidence type="ECO:0000256" key="1">
    <source>
        <dbReference type="SAM" id="MobiDB-lite"/>
    </source>
</evidence>
<evidence type="ECO:0000313" key="3">
    <source>
        <dbReference type="Proteomes" id="UP000658127"/>
    </source>
</evidence>
<gene>
    <name evidence="2" type="ORF">GCM10011610_47390</name>
</gene>
<feature type="region of interest" description="Disordered" evidence="1">
    <location>
        <begin position="29"/>
        <end position="69"/>
    </location>
</feature>
<name>A0ABQ2KRF4_9NOCA</name>
<dbReference type="Proteomes" id="UP000658127">
    <property type="component" value="Unassembled WGS sequence"/>
</dbReference>
<accession>A0ABQ2KRF4</accession>
<keyword evidence="3" id="KW-1185">Reference proteome</keyword>
<evidence type="ECO:0000313" key="2">
    <source>
        <dbReference type="EMBL" id="GGN89260.1"/>
    </source>
</evidence>
<comment type="caution">
    <text evidence="2">The sequence shown here is derived from an EMBL/GenBank/DDBJ whole genome shotgun (WGS) entry which is preliminary data.</text>
</comment>
<protein>
    <submittedName>
        <fullName evidence="2">Uncharacterized protein</fullName>
    </submittedName>
</protein>
<dbReference type="EMBL" id="BMNE01000005">
    <property type="protein sequence ID" value="GGN89260.1"/>
    <property type="molecule type" value="Genomic_DNA"/>
</dbReference>